<keyword evidence="2" id="KW-1185">Reference proteome</keyword>
<proteinExistence type="predicted"/>
<evidence type="ECO:0000313" key="1">
    <source>
        <dbReference type="EMBL" id="EAY11853.1"/>
    </source>
</evidence>
<dbReference type="Proteomes" id="UP000001542">
    <property type="component" value="Unassembled WGS sequence"/>
</dbReference>
<dbReference type="OMA" id="CGHCADV"/>
<organism evidence="1 2">
    <name type="scientific">Trichomonas vaginalis (strain ATCC PRA-98 / G3)</name>
    <dbReference type="NCBI Taxonomy" id="412133"/>
    <lineage>
        <taxon>Eukaryota</taxon>
        <taxon>Metamonada</taxon>
        <taxon>Parabasalia</taxon>
        <taxon>Trichomonadida</taxon>
        <taxon>Trichomonadidae</taxon>
        <taxon>Trichomonas</taxon>
    </lineage>
</organism>
<dbReference type="VEuPathDB" id="TrichDB:TVAGG3_0365880"/>
<sequence>MTEENPKIDVLSIHETVSEFIGVRQILCKFKTALCPDRCGHCADVYTFKVLEYTKYEKPGEYGDDQQKELHINTKEHVFGQDPSILEKCKHLEEGKKYRVCYKHLYVDDGSNARPERPFTEISPIN</sequence>
<accession>A2E611</accession>
<name>A2E611_TRIV3</name>
<protein>
    <submittedName>
        <fullName evidence="1">Tvp15, putative</fullName>
    </submittedName>
</protein>
<dbReference type="eggNOG" id="ENOG502SU79">
    <property type="taxonomic scope" value="Eukaryota"/>
</dbReference>
<evidence type="ECO:0000313" key="2">
    <source>
        <dbReference type="Proteomes" id="UP000001542"/>
    </source>
</evidence>
<dbReference type="InParanoid" id="A2E611"/>
<reference evidence="1" key="2">
    <citation type="journal article" date="2007" name="Science">
        <title>Draft genome sequence of the sexually transmitted pathogen Trichomonas vaginalis.</title>
        <authorList>
            <person name="Carlton J.M."/>
            <person name="Hirt R.P."/>
            <person name="Silva J.C."/>
            <person name="Delcher A.L."/>
            <person name="Schatz M."/>
            <person name="Zhao Q."/>
            <person name="Wortman J.R."/>
            <person name="Bidwell S.L."/>
            <person name="Alsmark U.C.M."/>
            <person name="Besteiro S."/>
            <person name="Sicheritz-Ponten T."/>
            <person name="Noel C.J."/>
            <person name="Dacks J.B."/>
            <person name="Foster P.G."/>
            <person name="Simillion C."/>
            <person name="Van de Peer Y."/>
            <person name="Miranda-Saavedra D."/>
            <person name="Barton G.J."/>
            <person name="Westrop G.D."/>
            <person name="Mueller S."/>
            <person name="Dessi D."/>
            <person name="Fiori P.L."/>
            <person name="Ren Q."/>
            <person name="Paulsen I."/>
            <person name="Zhang H."/>
            <person name="Bastida-Corcuera F.D."/>
            <person name="Simoes-Barbosa A."/>
            <person name="Brown M.T."/>
            <person name="Hayes R.D."/>
            <person name="Mukherjee M."/>
            <person name="Okumura C.Y."/>
            <person name="Schneider R."/>
            <person name="Smith A.J."/>
            <person name="Vanacova S."/>
            <person name="Villalvazo M."/>
            <person name="Haas B.J."/>
            <person name="Pertea M."/>
            <person name="Feldblyum T.V."/>
            <person name="Utterback T.R."/>
            <person name="Shu C.L."/>
            <person name="Osoegawa K."/>
            <person name="de Jong P.J."/>
            <person name="Hrdy I."/>
            <person name="Horvathova L."/>
            <person name="Zubacova Z."/>
            <person name="Dolezal P."/>
            <person name="Malik S.B."/>
            <person name="Logsdon J.M. Jr."/>
            <person name="Henze K."/>
            <person name="Gupta A."/>
            <person name="Wang C.C."/>
            <person name="Dunne R.L."/>
            <person name="Upcroft J.A."/>
            <person name="Upcroft P."/>
            <person name="White O."/>
            <person name="Salzberg S.L."/>
            <person name="Tang P."/>
            <person name="Chiu C.-H."/>
            <person name="Lee Y.-S."/>
            <person name="Embley T.M."/>
            <person name="Coombs G.H."/>
            <person name="Mottram J.C."/>
            <person name="Tachezy J."/>
            <person name="Fraser-Liggett C.M."/>
            <person name="Johnson P.J."/>
        </authorList>
    </citation>
    <scope>NUCLEOTIDE SEQUENCE [LARGE SCALE GENOMIC DNA]</scope>
    <source>
        <strain evidence="1">G3</strain>
    </source>
</reference>
<dbReference type="VEuPathDB" id="TrichDB:TVAG_362330"/>
<gene>
    <name evidence="1" type="ORF">TVAG_362330</name>
</gene>
<reference evidence="1" key="1">
    <citation type="submission" date="2006-10" db="EMBL/GenBank/DDBJ databases">
        <authorList>
            <person name="Amadeo P."/>
            <person name="Zhao Q."/>
            <person name="Wortman J."/>
            <person name="Fraser-Liggett C."/>
            <person name="Carlton J."/>
        </authorList>
    </citation>
    <scope>NUCLEOTIDE SEQUENCE</scope>
    <source>
        <strain evidence="1">G3</strain>
    </source>
</reference>
<dbReference type="AlphaFoldDB" id="A2E611"/>
<dbReference type="OrthoDB" id="6017153at2759"/>
<dbReference type="EMBL" id="DS113311">
    <property type="protein sequence ID" value="EAY11853.1"/>
    <property type="molecule type" value="Genomic_DNA"/>
</dbReference>
<dbReference type="RefSeq" id="XP_001324076.1">
    <property type="nucleotide sequence ID" value="XM_001324041.1"/>
</dbReference>
<dbReference type="KEGG" id="tva:4769812"/>